<feature type="transmembrane region" description="Helical" evidence="1">
    <location>
        <begin position="87"/>
        <end position="106"/>
    </location>
</feature>
<comment type="caution">
    <text evidence="3">The sequence shown here is derived from an EMBL/GenBank/DDBJ whole genome shotgun (WGS) entry which is preliminary data.</text>
</comment>
<accession>A0A0P7GLN6</accession>
<evidence type="ECO:0000313" key="4">
    <source>
        <dbReference type="Proteomes" id="UP000050535"/>
    </source>
</evidence>
<dbReference type="AlphaFoldDB" id="A0A0P7GLN6"/>
<reference evidence="4" key="1">
    <citation type="submission" date="2013-11" db="EMBL/GenBank/DDBJ databases">
        <authorList>
            <person name="Hoang H.T."/>
            <person name="Killian M.L."/>
            <person name="Madson D.M."/>
            <person name="Arruda P.H.E."/>
            <person name="Sun D."/>
            <person name="Schwartz K.J."/>
            <person name="Yoon K."/>
        </authorList>
    </citation>
    <scope>NUCLEOTIDE SEQUENCE [LARGE SCALE GENOMIC DNA]</scope>
    <source>
        <strain evidence="4">CDK2</strain>
    </source>
</reference>
<gene>
    <name evidence="3" type="ORF">SY89_00182</name>
</gene>
<keyword evidence="1" id="KW-0472">Membrane</keyword>
<feature type="transmembrane region" description="Helical" evidence="1">
    <location>
        <begin position="150"/>
        <end position="168"/>
    </location>
</feature>
<feature type="transmembrane region" description="Helical" evidence="1">
    <location>
        <begin position="15"/>
        <end position="38"/>
    </location>
</feature>
<dbReference type="OrthoDB" id="289155at2157"/>
<feature type="transmembrane region" description="Helical" evidence="1">
    <location>
        <begin position="188"/>
        <end position="213"/>
    </location>
</feature>
<protein>
    <recommendedName>
        <fullName evidence="2">DUF8071 domain-containing protein</fullName>
    </recommendedName>
</protein>
<proteinExistence type="predicted"/>
<sequence length="232" mass="23576">MRPVRPSLQSAADRAVSTLVFAAALLVDATTSAASLLWRALGDVARRLHSAWRRGKGSASELSGPAKRFATGPLRAFLLGRRTGRSVVLTLSSPVLALATAWWVGSTVGYESLVASVRGTWFGTDPALAVFAAVGALLLLAAASAAANSGVLPTTLLVSAPVFGAALTRYGTTVTYAWGAEVVSLPSAVGFAVVIGVGVGAPIAVVGFCLGFLTRRAAVAIRRPSDTDAGSA</sequence>
<organism evidence="3 4">
    <name type="scientific">Halolamina pelagica</name>
    <dbReference type="NCBI Taxonomy" id="699431"/>
    <lineage>
        <taxon>Archaea</taxon>
        <taxon>Methanobacteriati</taxon>
        <taxon>Methanobacteriota</taxon>
        <taxon>Stenosarchaea group</taxon>
        <taxon>Halobacteria</taxon>
        <taxon>Halobacteriales</taxon>
        <taxon>Haloferacaceae</taxon>
    </lineage>
</organism>
<keyword evidence="4" id="KW-1185">Reference proteome</keyword>
<feature type="transmembrane region" description="Helical" evidence="1">
    <location>
        <begin position="126"/>
        <end position="143"/>
    </location>
</feature>
<dbReference type="Pfam" id="PF26268">
    <property type="entry name" value="DUF8071"/>
    <property type="match status" value="1"/>
</dbReference>
<keyword evidence="1" id="KW-0812">Transmembrane</keyword>
<name>A0A0P7GLN6_9EURY</name>
<dbReference type="Proteomes" id="UP000050535">
    <property type="component" value="Unassembled WGS sequence"/>
</dbReference>
<keyword evidence="1" id="KW-1133">Transmembrane helix</keyword>
<dbReference type="STRING" id="699431.SY89_00182"/>
<feature type="domain" description="DUF8071" evidence="2">
    <location>
        <begin position="79"/>
        <end position="222"/>
    </location>
</feature>
<dbReference type="EMBL" id="LGUC01000001">
    <property type="protein sequence ID" value="KPN29469.1"/>
    <property type="molecule type" value="Genomic_DNA"/>
</dbReference>
<evidence type="ECO:0000259" key="2">
    <source>
        <dbReference type="Pfam" id="PF26268"/>
    </source>
</evidence>
<dbReference type="RefSeq" id="WP_054582756.1">
    <property type="nucleotide sequence ID" value="NZ_LGUC01000001.1"/>
</dbReference>
<evidence type="ECO:0000256" key="1">
    <source>
        <dbReference type="SAM" id="Phobius"/>
    </source>
</evidence>
<dbReference type="InterPro" id="IPR058384">
    <property type="entry name" value="DUF8071"/>
</dbReference>
<evidence type="ECO:0000313" key="3">
    <source>
        <dbReference type="EMBL" id="KPN29469.1"/>
    </source>
</evidence>